<feature type="region of interest" description="Disordered" evidence="1">
    <location>
        <begin position="16"/>
        <end position="40"/>
    </location>
</feature>
<dbReference type="EMBL" id="JBHMBK010000060">
    <property type="protein sequence ID" value="MFB9690778.1"/>
    <property type="molecule type" value="Genomic_DNA"/>
</dbReference>
<accession>A0ABV5UHB9</accession>
<dbReference type="RefSeq" id="WP_378206720.1">
    <property type="nucleotide sequence ID" value="NZ_JBHMBK010000060.1"/>
</dbReference>
<protein>
    <submittedName>
        <fullName evidence="2">Uncharacterized protein</fullName>
    </submittedName>
</protein>
<evidence type="ECO:0000313" key="2">
    <source>
        <dbReference type="EMBL" id="MFB9690778.1"/>
    </source>
</evidence>
<evidence type="ECO:0000256" key="1">
    <source>
        <dbReference type="SAM" id="MobiDB-lite"/>
    </source>
</evidence>
<proteinExistence type="predicted"/>
<sequence>MSARASANAGVAACTRTSASAGHWPHPAVAKLPRAPEASA</sequence>
<evidence type="ECO:0000313" key="3">
    <source>
        <dbReference type="Proteomes" id="UP001589535"/>
    </source>
</evidence>
<gene>
    <name evidence="2" type="ORF">ACFFTO_41965</name>
</gene>
<keyword evidence="3" id="KW-1185">Reference proteome</keyword>
<reference evidence="2 3" key="1">
    <citation type="submission" date="2024-09" db="EMBL/GenBank/DDBJ databases">
        <authorList>
            <person name="Sun Q."/>
            <person name="Mori K."/>
        </authorList>
    </citation>
    <scope>NUCLEOTIDE SEQUENCE [LARGE SCALE GENOMIC DNA]</scope>
    <source>
        <strain evidence="2 3">JCM 13852</strain>
    </source>
</reference>
<name>A0ABV5UHB9_9PSEU</name>
<comment type="caution">
    <text evidence="2">The sequence shown here is derived from an EMBL/GenBank/DDBJ whole genome shotgun (WGS) entry which is preliminary data.</text>
</comment>
<dbReference type="Proteomes" id="UP001589535">
    <property type="component" value="Unassembled WGS sequence"/>
</dbReference>
<organism evidence="2 3">
    <name type="scientific">Amycolatopsis plumensis</name>
    <dbReference type="NCBI Taxonomy" id="236508"/>
    <lineage>
        <taxon>Bacteria</taxon>
        <taxon>Bacillati</taxon>
        <taxon>Actinomycetota</taxon>
        <taxon>Actinomycetes</taxon>
        <taxon>Pseudonocardiales</taxon>
        <taxon>Pseudonocardiaceae</taxon>
        <taxon>Amycolatopsis</taxon>
    </lineage>
</organism>